<evidence type="ECO:0000313" key="3">
    <source>
        <dbReference type="Proteomes" id="UP000054937"/>
    </source>
</evidence>
<feature type="compositionally biased region" description="Basic and acidic residues" evidence="1">
    <location>
        <begin position="250"/>
        <end position="266"/>
    </location>
</feature>
<dbReference type="Proteomes" id="UP000054937">
    <property type="component" value="Unassembled WGS sequence"/>
</dbReference>
<dbReference type="EMBL" id="LDAU01000154">
    <property type="protein sequence ID" value="KRX02571.1"/>
    <property type="molecule type" value="Genomic_DNA"/>
</dbReference>
<proteinExistence type="predicted"/>
<dbReference type="OrthoDB" id="1510206at2759"/>
<feature type="region of interest" description="Disordered" evidence="1">
    <location>
        <begin position="407"/>
        <end position="450"/>
    </location>
</feature>
<keyword evidence="3" id="KW-1185">Reference proteome</keyword>
<feature type="compositionally biased region" description="Basic and acidic residues" evidence="1">
    <location>
        <begin position="412"/>
        <end position="421"/>
    </location>
</feature>
<comment type="caution">
    <text evidence="2">The sequence shown here is derived from an EMBL/GenBank/DDBJ whole genome shotgun (WGS) entry which is preliminary data.</text>
</comment>
<reference evidence="2 3" key="1">
    <citation type="journal article" date="2015" name="Sci. Rep.">
        <title>Genome of the facultative scuticociliatosis pathogen Pseudocohnilembus persalinus provides insight into its virulence through horizontal gene transfer.</title>
        <authorList>
            <person name="Xiong J."/>
            <person name="Wang G."/>
            <person name="Cheng J."/>
            <person name="Tian M."/>
            <person name="Pan X."/>
            <person name="Warren A."/>
            <person name="Jiang C."/>
            <person name="Yuan D."/>
            <person name="Miao W."/>
        </authorList>
    </citation>
    <scope>NUCLEOTIDE SEQUENCE [LARGE SCALE GENOMIC DNA]</scope>
    <source>
        <strain evidence="2">36N120E</strain>
    </source>
</reference>
<protein>
    <submittedName>
        <fullName evidence="2">Uncharacterized protein</fullName>
    </submittedName>
</protein>
<feature type="compositionally biased region" description="Low complexity" evidence="1">
    <location>
        <begin position="291"/>
        <end position="304"/>
    </location>
</feature>
<dbReference type="InParanoid" id="A0A0V0QK33"/>
<sequence>MSSYIIAGSADKPEVGYCETIANKIKSYYQHIDFRIIIKHPKEWENYIHEILRIYGFKKKFDPIVFTLDGKLIGGIEGFKELAETAFGIENINNLQNDITPEINMKIVEKEVAAKKKLQKGKKTLEEKIFASLKEKYYDDKISAVGGIYESYIQGGVQLFVKELEKLCPDTYIKDSYNLPVEKEIITKAKLDIATIAQNDNFVQETLPDENASQNAEEQLETNNNLEQNQDEIKDENKQEQVESQIQSEQKMENQEQQSEKQEQKGDSQPVQGEENAKEENGENQSKNEENQNQNQNQQQQQDQNSKEQESEQQLQEEEDLINQADREKLPVKFYLGKTVVKSMKDDYFLAFHPNPTLDGQIILFEQFEDENSDDYQHNQSDQEENKQFPIYIQDWSKTLKDRKIKKQFKNKNKDEKKSENMENGEENENNNEEQEKQEQKQEKKKQKKFKSKLNRGMVELFIESYLKNEQEIEEEYIPFEKYILDLQGQAGDLDIIEDDYVKVPSIEFEHLIHIFKKKIKAKDLKKRFKEMVKILYSEEEIMKQGLNCILTSKFMMVVPLRGPSSYFQDTPLFLEPISYVGYMHLPILSKVWPTTAYQVKTQANQKKFLQLLNNQINNQNCSQEEQVDENEF</sequence>
<evidence type="ECO:0000256" key="1">
    <source>
        <dbReference type="SAM" id="MobiDB-lite"/>
    </source>
</evidence>
<name>A0A0V0QK33_PSEPJ</name>
<feature type="compositionally biased region" description="Basic and acidic residues" evidence="1">
    <location>
        <begin position="275"/>
        <end position="290"/>
    </location>
</feature>
<dbReference type="AlphaFoldDB" id="A0A0V0QK33"/>
<accession>A0A0V0QK33</accession>
<evidence type="ECO:0000313" key="2">
    <source>
        <dbReference type="EMBL" id="KRX02571.1"/>
    </source>
</evidence>
<gene>
    <name evidence="2" type="ORF">PPERSA_11911</name>
</gene>
<feature type="region of interest" description="Disordered" evidence="1">
    <location>
        <begin position="233"/>
        <end position="324"/>
    </location>
</feature>
<dbReference type="OMA" id="FRNDYAL"/>
<organism evidence="2 3">
    <name type="scientific">Pseudocohnilembus persalinus</name>
    <name type="common">Ciliate</name>
    <dbReference type="NCBI Taxonomy" id="266149"/>
    <lineage>
        <taxon>Eukaryota</taxon>
        <taxon>Sar</taxon>
        <taxon>Alveolata</taxon>
        <taxon>Ciliophora</taxon>
        <taxon>Intramacronucleata</taxon>
        <taxon>Oligohymenophorea</taxon>
        <taxon>Scuticociliatia</taxon>
        <taxon>Philasterida</taxon>
        <taxon>Pseudocohnilembidae</taxon>
        <taxon>Pseudocohnilembus</taxon>
    </lineage>
</organism>
<feature type="compositionally biased region" description="Acidic residues" evidence="1">
    <location>
        <begin position="423"/>
        <end position="433"/>
    </location>
</feature>